<evidence type="ECO:0000313" key="4">
    <source>
        <dbReference type="Proteomes" id="UP000663882"/>
    </source>
</evidence>
<dbReference type="Proteomes" id="UP000663882">
    <property type="component" value="Unassembled WGS sequence"/>
</dbReference>
<proteinExistence type="predicted"/>
<organism evidence="2 4">
    <name type="scientific">Rotaria sordida</name>
    <dbReference type="NCBI Taxonomy" id="392033"/>
    <lineage>
        <taxon>Eukaryota</taxon>
        <taxon>Metazoa</taxon>
        <taxon>Spiralia</taxon>
        <taxon>Gnathifera</taxon>
        <taxon>Rotifera</taxon>
        <taxon>Eurotatoria</taxon>
        <taxon>Bdelloidea</taxon>
        <taxon>Philodinida</taxon>
        <taxon>Philodinidae</taxon>
        <taxon>Rotaria</taxon>
    </lineage>
</organism>
<accession>A0A814BME1</accession>
<dbReference type="AlphaFoldDB" id="A0A814BME1"/>
<dbReference type="EMBL" id="CAJNOO010000389">
    <property type="protein sequence ID" value="CAF0928839.1"/>
    <property type="molecule type" value="Genomic_DNA"/>
</dbReference>
<dbReference type="Gene3D" id="1.10.238.10">
    <property type="entry name" value="EF-hand"/>
    <property type="match status" value="1"/>
</dbReference>
<sequence length="205" mass="24312">MYNNEGYSLIRNDDILENDFENKEDLFDKQHLSDVEMEKLRNVIKTKVAGELIIKLSNLEQTLYLAGQNMTKNTIEKIKKTLEETYHTDEYFLDEIEYILAPYWEELTDDDIALLLIKSFEIFDTEQQGFIDKKYLIQNLTTLGEMPLTMKDIKIMFSMINDSKKSLNTFNYHQFINKLCGLDNNNNKKSKKKKKKKKKKKLKVK</sequence>
<evidence type="ECO:0000313" key="3">
    <source>
        <dbReference type="EMBL" id="CAF1010380.1"/>
    </source>
</evidence>
<evidence type="ECO:0008006" key="5">
    <source>
        <dbReference type="Google" id="ProtNLM"/>
    </source>
</evidence>
<dbReference type="EMBL" id="CAJNOU010000481">
    <property type="protein sequence ID" value="CAF1010380.1"/>
    <property type="molecule type" value="Genomic_DNA"/>
</dbReference>
<dbReference type="SUPFAM" id="SSF47473">
    <property type="entry name" value="EF-hand"/>
    <property type="match status" value="1"/>
</dbReference>
<evidence type="ECO:0000256" key="1">
    <source>
        <dbReference type="SAM" id="MobiDB-lite"/>
    </source>
</evidence>
<evidence type="ECO:0000313" key="2">
    <source>
        <dbReference type="EMBL" id="CAF0928839.1"/>
    </source>
</evidence>
<dbReference type="InterPro" id="IPR011992">
    <property type="entry name" value="EF-hand-dom_pair"/>
</dbReference>
<protein>
    <recommendedName>
        <fullName evidence="5">EF-hand domain-containing protein</fullName>
    </recommendedName>
</protein>
<feature type="compositionally biased region" description="Basic residues" evidence="1">
    <location>
        <begin position="188"/>
        <end position="205"/>
    </location>
</feature>
<name>A0A814BME1_9BILA</name>
<feature type="region of interest" description="Disordered" evidence="1">
    <location>
        <begin position="183"/>
        <end position="205"/>
    </location>
</feature>
<comment type="caution">
    <text evidence="2">The sequence shown here is derived from an EMBL/GenBank/DDBJ whole genome shotgun (WGS) entry which is preliminary data.</text>
</comment>
<dbReference type="OrthoDB" id="10027272at2759"/>
<gene>
    <name evidence="2" type="ORF">RFH988_LOCUS10422</name>
    <name evidence="3" type="ORF">SEV965_LOCUS11263</name>
</gene>
<dbReference type="Proteomes" id="UP000663889">
    <property type="component" value="Unassembled WGS sequence"/>
</dbReference>
<reference evidence="2" key="1">
    <citation type="submission" date="2021-02" db="EMBL/GenBank/DDBJ databases">
        <authorList>
            <person name="Nowell W R."/>
        </authorList>
    </citation>
    <scope>NUCLEOTIDE SEQUENCE</scope>
</reference>